<dbReference type="AlphaFoldDB" id="A0A379AUX5"/>
<dbReference type="EMBL" id="SNXJ01000009">
    <property type="protein sequence ID" value="TDP27811.1"/>
    <property type="molecule type" value="Genomic_DNA"/>
</dbReference>
<keyword evidence="4" id="KW-1185">Reference proteome</keyword>
<evidence type="ECO:0000313" key="3">
    <source>
        <dbReference type="Proteomes" id="UP000255113"/>
    </source>
</evidence>
<evidence type="ECO:0000313" key="2">
    <source>
        <dbReference type="EMBL" id="TDP27811.1"/>
    </source>
</evidence>
<dbReference type="InterPro" id="IPR036687">
    <property type="entry name" value="DinI-like_sf"/>
</dbReference>
<proteinExistence type="predicted"/>
<dbReference type="Proteomes" id="UP000294683">
    <property type="component" value="Unassembled WGS sequence"/>
</dbReference>
<sequence>MKQLDIRFMKESDKKRQEYQLKIIAKLQEVLPRKIAEKFDDIHIRIRFSSAAGVDVTGIKNKDEKERLMEYLEELWNDSSLVELD</sequence>
<name>A0A379AUX5_AVIGA</name>
<evidence type="ECO:0000313" key="4">
    <source>
        <dbReference type="Proteomes" id="UP000294683"/>
    </source>
</evidence>
<dbReference type="Proteomes" id="UP000255113">
    <property type="component" value="Unassembled WGS sequence"/>
</dbReference>
<dbReference type="SUPFAM" id="SSF54857">
    <property type="entry name" value="DNA damage-inducible protein DinI"/>
    <property type="match status" value="1"/>
</dbReference>
<protein>
    <submittedName>
        <fullName evidence="2">DNA-damage-inducible protein I</fullName>
    </submittedName>
    <submittedName>
        <fullName evidence="1">DinI-like family</fullName>
    </submittedName>
</protein>
<dbReference type="Gene3D" id="3.30.910.10">
    <property type="entry name" value="DinI-like"/>
    <property type="match status" value="1"/>
</dbReference>
<dbReference type="RefSeq" id="WP_103852714.1">
    <property type="nucleotide sequence ID" value="NZ_JBLOCT010000002.1"/>
</dbReference>
<evidence type="ECO:0000313" key="1">
    <source>
        <dbReference type="EMBL" id="SUB26049.1"/>
    </source>
</evidence>
<dbReference type="InterPro" id="IPR010391">
    <property type="entry name" value="DNA_damage-inducible_DinI-like"/>
</dbReference>
<dbReference type="Pfam" id="PF06183">
    <property type="entry name" value="DinI"/>
    <property type="match status" value="1"/>
</dbReference>
<accession>A0A379AUX5</accession>
<dbReference type="EMBL" id="UGSQ01000003">
    <property type="protein sequence ID" value="SUB26049.1"/>
    <property type="molecule type" value="Genomic_DNA"/>
</dbReference>
<gene>
    <name evidence="2" type="ORF">EV689_10973</name>
    <name evidence="1" type="ORF">NCTC11188_00383</name>
</gene>
<organism evidence="1 3">
    <name type="scientific">Avibacterium gallinarum</name>
    <name type="common">Pasteurella gallinarum</name>
    <dbReference type="NCBI Taxonomy" id="755"/>
    <lineage>
        <taxon>Bacteria</taxon>
        <taxon>Pseudomonadati</taxon>
        <taxon>Pseudomonadota</taxon>
        <taxon>Gammaproteobacteria</taxon>
        <taxon>Pasteurellales</taxon>
        <taxon>Pasteurellaceae</taxon>
        <taxon>Avibacterium</taxon>
    </lineage>
</organism>
<reference evidence="2 4" key="2">
    <citation type="submission" date="2019-03" db="EMBL/GenBank/DDBJ databases">
        <title>Genomic Encyclopedia of Type Strains, Phase IV (KMG-IV): sequencing the most valuable type-strain genomes for metagenomic binning, comparative biology and taxonomic classification.</title>
        <authorList>
            <person name="Goeker M."/>
        </authorList>
    </citation>
    <scope>NUCLEOTIDE SEQUENCE [LARGE SCALE GENOMIC DNA]</scope>
    <source>
        <strain evidence="2 4">DSM 17481</strain>
    </source>
</reference>
<reference evidence="1 3" key="1">
    <citation type="submission" date="2018-06" db="EMBL/GenBank/DDBJ databases">
        <authorList>
            <consortium name="Pathogen Informatics"/>
            <person name="Doyle S."/>
        </authorList>
    </citation>
    <scope>NUCLEOTIDE SEQUENCE [LARGE SCALE GENOMIC DNA]</scope>
    <source>
        <strain evidence="1 3">NCTC11188</strain>
    </source>
</reference>